<organism evidence="1 2">
    <name type="scientific">Apiospora aurea</name>
    <dbReference type="NCBI Taxonomy" id="335848"/>
    <lineage>
        <taxon>Eukaryota</taxon>
        <taxon>Fungi</taxon>
        <taxon>Dikarya</taxon>
        <taxon>Ascomycota</taxon>
        <taxon>Pezizomycotina</taxon>
        <taxon>Sordariomycetes</taxon>
        <taxon>Xylariomycetidae</taxon>
        <taxon>Amphisphaeriales</taxon>
        <taxon>Apiosporaceae</taxon>
        <taxon>Apiospora</taxon>
    </lineage>
</organism>
<dbReference type="EMBL" id="JAQQWE010000005">
    <property type="protein sequence ID" value="KAK7952777.1"/>
    <property type="molecule type" value="Genomic_DNA"/>
</dbReference>
<proteinExistence type="predicted"/>
<keyword evidence="2" id="KW-1185">Reference proteome</keyword>
<accession>A0ABR1QFN5</accession>
<dbReference type="RefSeq" id="XP_066700839.1">
    <property type="nucleotide sequence ID" value="XM_066844727.1"/>
</dbReference>
<dbReference type="Proteomes" id="UP001391051">
    <property type="component" value="Unassembled WGS sequence"/>
</dbReference>
<evidence type="ECO:0000313" key="1">
    <source>
        <dbReference type="EMBL" id="KAK7952777.1"/>
    </source>
</evidence>
<comment type="caution">
    <text evidence="1">The sequence shown here is derived from an EMBL/GenBank/DDBJ whole genome shotgun (WGS) entry which is preliminary data.</text>
</comment>
<evidence type="ECO:0000313" key="2">
    <source>
        <dbReference type="Proteomes" id="UP001391051"/>
    </source>
</evidence>
<gene>
    <name evidence="1" type="ORF">PG986_008505</name>
</gene>
<protein>
    <submittedName>
        <fullName evidence="1">Uncharacterized protein</fullName>
    </submittedName>
</protein>
<dbReference type="GeneID" id="92077789"/>
<sequence length="243" mass="26054">MQCIWTDLVSSLLAFGERISASIPPTMVLQLESEKKSTEAVGVTRGNPGGCLRRTAGQAGSDPSWRNASRTCAHAWAFSLHSAWLIVVGRARPPRWVPEGAEKRALPRREAPVKRQVGVYAACQHPPDLLYIWVLWPVVGGGGRSASARDGLQQEPVAHFVLHGGVAGVALHVDVVREPKGPGQVEECALSLPCSASRDFDGAGPVGAVSRFFEDASSSLNVCFTVIEASTPMTRRGRAPHFQ</sequence>
<name>A0ABR1QFN5_9PEZI</name>
<reference evidence="1 2" key="1">
    <citation type="submission" date="2023-01" db="EMBL/GenBank/DDBJ databases">
        <title>Analysis of 21 Apiospora genomes using comparative genomics revels a genus with tremendous synthesis potential of carbohydrate active enzymes and secondary metabolites.</title>
        <authorList>
            <person name="Sorensen T."/>
        </authorList>
    </citation>
    <scope>NUCLEOTIDE SEQUENCE [LARGE SCALE GENOMIC DNA]</scope>
    <source>
        <strain evidence="1 2">CBS 24483</strain>
    </source>
</reference>